<protein>
    <submittedName>
        <fullName evidence="1">Uncharacterized protein</fullName>
    </submittedName>
</protein>
<accession>A0ACD0P6D0</accession>
<gene>
    <name evidence="1" type="ORF">IE53DRAFT_137351</name>
</gene>
<organism evidence="1 2">
    <name type="scientific">Violaceomyces palustris</name>
    <dbReference type="NCBI Taxonomy" id="1673888"/>
    <lineage>
        <taxon>Eukaryota</taxon>
        <taxon>Fungi</taxon>
        <taxon>Dikarya</taxon>
        <taxon>Basidiomycota</taxon>
        <taxon>Ustilaginomycotina</taxon>
        <taxon>Ustilaginomycetes</taxon>
        <taxon>Violaceomycetales</taxon>
        <taxon>Violaceomycetaceae</taxon>
        <taxon>Violaceomyces</taxon>
    </lineage>
</organism>
<sequence>MRACVFVWVLVPCLSKKASRFHSFGGMGLGKRGGRGAGGRIPCIFVFVVFLSLSINGGGSSGKALRGKASKRLLVHFFILKKKENTTKKK</sequence>
<proteinExistence type="predicted"/>
<keyword evidence="2" id="KW-1185">Reference proteome</keyword>
<reference evidence="1 2" key="1">
    <citation type="journal article" date="2018" name="Mol. Biol. Evol.">
        <title>Broad Genomic Sampling Reveals a Smut Pathogenic Ancestry of the Fungal Clade Ustilaginomycotina.</title>
        <authorList>
            <person name="Kijpornyongpan T."/>
            <person name="Mondo S.J."/>
            <person name="Barry K."/>
            <person name="Sandor L."/>
            <person name="Lee J."/>
            <person name="Lipzen A."/>
            <person name="Pangilinan J."/>
            <person name="LaButti K."/>
            <person name="Hainaut M."/>
            <person name="Henrissat B."/>
            <person name="Grigoriev I.V."/>
            <person name="Spatafora J.W."/>
            <person name="Aime M.C."/>
        </authorList>
    </citation>
    <scope>NUCLEOTIDE SEQUENCE [LARGE SCALE GENOMIC DNA]</scope>
    <source>
        <strain evidence="1 2">SA 807</strain>
    </source>
</reference>
<dbReference type="Proteomes" id="UP000245626">
    <property type="component" value="Unassembled WGS sequence"/>
</dbReference>
<evidence type="ECO:0000313" key="2">
    <source>
        <dbReference type="Proteomes" id="UP000245626"/>
    </source>
</evidence>
<name>A0ACD0P6D0_9BASI</name>
<evidence type="ECO:0000313" key="1">
    <source>
        <dbReference type="EMBL" id="PWN53616.1"/>
    </source>
</evidence>
<dbReference type="EMBL" id="KZ819717">
    <property type="protein sequence ID" value="PWN53616.1"/>
    <property type="molecule type" value="Genomic_DNA"/>
</dbReference>